<dbReference type="PRINTS" id="PR00368">
    <property type="entry name" value="FADPNR"/>
</dbReference>
<keyword evidence="6" id="KW-1185">Reference proteome</keyword>
<organism evidence="5 6">
    <name type="scientific">Sanguibacter inulinus</name>
    <dbReference type="NCBI Taxonomy" id="60922"/>
    <lineage>
        <taxon>Bacteria</taxon>
        <taxon>Bacillati</taxon>
        <taxon>Actinomycetota</taxon>
        <taxon>Actinomycetes</taxon>
        <taxon>Micrococcales</taxon>
        <taxon>Sanguibacteraceae</taxon>
        <taxon>Sanguibacter</taxon>
    </lineage>
</organism>
<keyword evidence="1" id="KW-0285">Flavoprotein</keyword>
<dbReference type="Gene3D" id="3.50.50.60">
    <property type="entry name" value="FAD/NAD(P)-binding domain"/>
    <property type="match status" value="2"/>
</dbReference>
<sequence>MTPDLTAVSSTADPSTTLTADVVVVGGGAAGLAAAIALGRSRRSVVLVDAGEPRNAPAEGAHNVLGQEGISPLELLARGRAEAEAYGVRLVSGRVTGASGVVDSFTLEIDGAPVASTTQQVTARRVILATGLVDELPDVPGVAQAWGHTVLHCPYCHGWEVRDQRIAVLATSENALHQVMLFRQLSDDVTLFLHDAPEPTEEQWDQLAALGVRVVTPRVERLVVDGTQVRAVEVEGGRSFAVDAVAVGPRFIARTELYEALGGEKTLSPFGEQIVADPRGATAVPGVWVAGNSGDLMAMVAAAAASGVMAGAAVNGDLAVADLARAVAERRAPFSAAMESEVALAVAGDRRHGL</sequence>
<comment type="caution">
    <text evidence="5">The sequence shown here is derived from an EMBL/GenBank/DDBJ whole genome shotgun (WGS) entry which is preliminary data.</text>
</comment>
<dbReference type="Pfam" id="PF07992">
    <property type="entry name" value="Pyr_redox_2"/>
    <property type="match status" value="1"/>
</dbReference>
<dbReference type="Proteomes" id="UP000561011">
    <property type="component" value="Unassembled WGS sequence"/>
</dbReference>
<evidence type="ECO:0000256" key="3">
    <source>
        <dbReference type="ARBA" id="ARBA00048132"/>
    </source>
</evidence>
<evidence type="ECO:0000256" key="1">
    <source>
        <dbReference type="ARBA" id="ARBA00022630"/>
    </source>
</evidence>
<dbReference type="AlphaFoldDB" id="A0A853EYR7"/>
<feature type="domain" description="FAD/NAD(P)-binding" evidence="4">
    <location>
        <begin position="21"/>
        <end position="303"/>
    </location>
</feature>
<comment type="catalytic activity">
    <reaction evidence="3">
        <text>[thioredoxin]-dithiol + NADP(+) = [thioredoxin]-disulfide + NADPH + H(+)</text>
        <dbReference type="Rhea" id="RHEA:20345"/>
        <dbReference type="Rhea" id="RHEA-COMP:10698"/>
        <dbReference type="Rhea" id="RHEA-COMP:10700"/>
        <dbReference type="ChEBI" id="CHEBI:15378"/>
        <dbReference type="ChEBI" id="CHEBI:29950"/>
        <dbReference type="ChEBI" id="CHEBI:50058"/>
        <dbReference type="ChEBI" id="CHEBI:57783"/>
        <dbReference type="ChEBI" id="CHEBI:58349"/>
        <dbReference type="EC" id="1.8.1.9"/>
    </reaction>
</comment>
<dbReference type="InterPro" id="IPR036188">
    <property type="entry name" value="FAD/NAD-bd_sf"/>
</dbReference>
<accession>A0A853EYR7</accession>
<dbReference type="EMBL" id="JACBYE010000042">
    <property type="protein sequence ID" value="NYS94742.1"/>
    <property type="molecule type" value="Genomic_DNA"/>
</dbReference>
<keyword evidence="2" id="KW-0560">Oxidoreductase</keyword>
<gene>
    <name evidence="5" type="ORF">HZZ10_14580</name>
</gene>
<evidence type="ECO:0000313" key="5">
    <source>
        <dbReference type="EMBL" id="NYS94742.1"/>
    </source>
</evidence>
<dbReference type="InterPro" id="IPR050097">
    <property type="entry name" value="Ferredoxin-NADP_redctase_2"/>
</dbReference>
<dbReference type="InterPro" id="IPR023753">
    <property type="entry name" value="FAD/NAD-binding_dom"/>
</dbReference>
<evidence type="ECO:0000313" key="6">
    <source>
        <dbReference type="Proteomes" id="UP000561011"/>
    </source>
</evidence>
<dbReference type="PANTHER" id="PTHR48105">
    <property type="entry name" value="THIOREDOXIN REDUCTASE 1-RELATED-RELATED"/>
    <property type="match status" value="1"/>
</dbReference>
<dbReference type="SUPFAM" id="SSF51905">
    <property type="entry name" value="FAD/NAD(P)-binding domain"/>
    <property type="match status" value="1"/>
</dbReference>
<protein>
    <submittedName>
        <fullName evidence="5">NAD(P)/FAD-dependent oxidoreductase</fullName>
    </submittedName>
</protein>
<reference evidence="5 6" key="1">
    <citation type="submission" date="2020-07" db="EMBL/GenBank/DDBJ databases">
        <title>MOT database genomes.</title>
        <authorList>
            <person name="Joseph S."/>
            <person name="Aduse-Opoku J."/>
            <person name="Hashim A."/>
            <person name="Wade W."/>
            <person name="Curtis M."/>
        </authorList>
    </citation>
    <scope>NUCLEOTIDE SEQUENCE [LARGE SCALE GENOMIC DNA]</scope>
    <source>
        <strain evidence="5 6">DSM 100099</strain>
    </source>
</reference>
<dbReference type="PRINTS" id="PR00469">
    <property type="entry name" value="PNDRDTASEII"/>
</dbReference>
<dbReference type="RefSeq" id="WP_179914051.1">
    <property type="nucleotide sequence ID" value="NZ_JACBYE010000042.1"/>
</dbReference>
<dbReference type="GO" id="GO:0004791">
    <property type="term" value="F:thioredoxin-disulfide reductase (NADPH) activity"/>
    <property type="evidence" value="ECO:0007669"/>
    <property type="project" value="UniProtKB-EC"/>
</dbReference>
<proteinExistence type="predicted"/>
<name>A0A853EYR7_9MICO</name>
<evidence type="ECO:0000259" key="4">
    <source>
        <dbReference type="Pfam" id="PF07992"/>
    </source>
</evidence>
<evidence type="ECO:0000256" key="2">
    <source>
        <dbReference type="ARBA" id="ARBA00023002"/>
    </source>
</evidence>